<proteinExistence type="predicted"/>
<protein>
    <submittedName>
        <fullName evidence="1">Uncharacterized protein</fullName>
    </submittedName>
</protein>
<comment type="caution">
    <text evidence="1">The sequence shown here is derived from an EMBL/GenBank/DDBJ whole genome shotgun (WGS) entry which is preliminary data.</text>
</comment>
<gene>
    <name evidence="1" type="ORF">HMPREF9695_01362</name>
</gene>
<dbReference type="AlphaFoldDB" id="K8PRY8"/>
<dbReference type="HOGENOM" id="CLU_1840872_0_0_5"/>
<name>K8PRY8_9BRAD</name>
<organism evidence="1 2">
    <name type="scientific">Afipia broomeae ATCC 49717</name>
    <dbReference type="NCBI Taxonomy" id="883078"/>
    <lineage>
        <taxon>Bacteria</taxon>
        <taxon>Pseudomonadati</taxon>
        <taxon>Pseudomonadota</taxon>
        <taxon>Alphaproteobacteria</taxon>
        <taxon>Hyphomicrobiales</taxon>
        <taxon>Nitrobacteraceae</taxon>
        <taxon>Afipia</taxon>
    </lineage>
</organism>
<keyword evidence="2" id="KW-1185">Reference proteome</keyword>
<accession>K8PRY8</accession>
<sequence>MAVNVLSATLRAEASSLPIGPLMSLLRWGLTGVYQLRNSCDELRWGEGLREHDTIWHAPRSPIGGAVAGYVDYWNICVDLASTTRDIPTIDLSAKIDVSDQSPIFGLIRVQQFNGIFAGRNNFYIVSAVFQGFFEQRLK</sequence>
<dbReference type="EMBL" id="AGWX01000001">
    <property type="protein sequence ID" value="EKS42270.1"/>
    <property type="molecule type" value="Genomic_DNA"/>
</dbReference>
<reference evidence="1 2" key="1">
    <citation type="submission" date="2012-04" db="EMBL/GenBank/DDBJ databases">
        <title>The Genome Sequence of Afipia broomeae ATCC 49717.</title>
        <authorList>
            <consortium name="The Broad Institute Genome Sequencing Platform"/>
            <person name="Earl A."/>
            <person name="Ward D."/>
            <person name="Feldgarden M."/>
            <person name="Gevers D."/>
            <person name="Huys G."/>
            <person name="Walker B."/>
            <person name="Young S.K."/>
            <person name="Zeng Q."/>
            <person name="Gargeya S."/>
            <person name="Fitzgerald M."/>
            <person name="Haas B."/>
            <person name="Abouelleil A."/>
            <person name="Alvarado L."/>
            <person name="Arachchi H.M."/>
            <person name="Berlin A."/>
            <person name="Chapman S.B."/>
            <person name="Goldberg J."/>
            <person name="Griggs A."/>
            <person name="Gujja S."/>
            <person name="Hansen M."/>
            <person name="Howarth C."/>
            <person name="Imamovic A."/>
            <person name="Larimer J."/>
            <person name="McCowen C."/>
            <person name="Montmayeur A."/>
            <person name="Murphy C."/>
            <person name="Neiman D."/>
            <person name="Pearson M."/>
            <person name="Priest M."/>
            <person name="Roberts A."/>
            <person name="Saif S."/>
            <person name="Shea T."/>
            <person name="Sisk P."/>
            <person name="Sykes S."/>
            <person name="Wortman J."/>
            <person name="Nusbaum C."/>
            <person name="Birren B."/>
        </authorList>
    </citation>
    <scope>NUCLEOTIDE SEQUENCE [LARGE SCALE GENOMIC DNA]</scope>
    <source>
        <strain evidence="1 2">ATCC 49717</strain>
    </source>
</reference>
<dbReference type="Proteomes" id="UP000001096">
    <property type="component" value="Unassembled WGS sequence"/>
</dbReference>
<evidence type="ECO:0000313" key="2">
    <source>
        <dbReference type="Proteomes" id="UP000001096"/>
    </source>
</evidence>
<evidence type="ECO:0000313" key="1">
    <source>
        <dbReference type="EMBL" id="EKS42270.1"/>
    </source>
</evidence>